<evidence type="ECO:0000256" key="2">
    <source>
        <dbReference type="ARBA" id="ARBA00023015"/>
    </source>
</evidence>
<reference evidence="8" key="1">
    <citation type="submission" date="2018-09" db="EMBL/GenBank/DDBJ databases">
        <authorList>
            <person name="Zhu H."/>
        </authorList>
    </citation>
    <scope>NUCLEOTIDE SEQUENCE [LARGE SCALE GENOMIC DNA]</scope>
    <source>
        <strain evidence="8">K1R23-30</strain>
    </source>
</reference>
<protein>
    <submittedName>
        <fullName evidence="7">LysR family transcriptional regulator</fullName>
    </submittedName>
</protein>
<keyword evidence="2" id="KW-0805">Transcription regulation</keyword>
<dbReference type="GO" id="GO:0003677">
    <property type="term" value="F:DNA binding"/>
    <property type="evidence" value="ECO:0007669"/>
    <property type="project" value="UniProtKB-KW"/>
</dbReference>
<dbReference type="EMBL" id="QYUO01000002">
    <property type="protein sequence ID" value="RJF95515.1"/>
    <property type="molecule type" value="Genomic_DNA"/>
</dbReference>
<name>A0A3A3FM06_9BURK</name>
<keyword evidence="3" id="KW-0238">DNA-binding</keyword>
<dbReference type="SUPFAM" id="SSF46785">
    <property type="entry name" value="Winged helix' DNA-binding domain"/>
    <property type="match status" value="1"/>
</dbReference>
<dbReference type="InterPro" id="IPR005119">
    <property type="entry name" value="LysR_subst-bd"/>
</dbReference>
<dbReference type="GO" id="GO:2000142">
    <property type="term" value="P:regulation of DNA-templated transcription initiation"/>
    <property type="evidence" value="ECO:0007669"/>
    <property type="project" value="TreeGrafter"/>
</dbReference>
<dbReference type="Pfam" id="PF03466">
    <property type="entry name" value="LysR_substrate"/>
    <property type="match status" value="1"/>
</dbReference>
<keyword evidence="4" id="KW-0010">Activator</keyword>
<evidence type="ECO:0000259" key="6">
    <source>
        <dbReference type="PROSITE" id="PS50931"/>
    </source>
</evidence>
<dbReference type="RefSeq" id="WP_119770664.1">
    <property type="nucleotide sequence ID" value="NZ_QYUO01000002.1"/>
</dbReference>
<dbReference type="PROSITE" id="PS50931">
    <property type="entry name" value="HTH_LYSR"/>
    <property type="match status" value="1"/>
</dbReference>
<dbReference type="AlphaFoldDB" id="A0A3A3FM06"/>
<comment type="similarity">
    <text evidence="1">Belongs to the LysR transcriptional regulatory family.</text>
</comment>
<dbReference type="Gene3D" id="3.40.190.290">
    <property type="match status" value="1"/>
</dbReference>
<sequence>MELRQLRYLASIVESGSISRAAQRLYVAQSALSQQLSKLEAELNTKLLHRTATGIRLTEDGRKFCEHANQILRNVEDAKRAFSDNPNTPVGTVTLGIPQSVSAALALPLFVAAKQRLPRVTLLITEELTGNLENQLIDERLDMSVLFDDGKLNRFDYKALAREQLFLVSTPDFLGISISAAISPSDALRQPLILPSYPHGVRIQVERMARSLSQFESNLVAEINSVAILRSALLAKLGATILPMAPVRDLLDTGLLVAQEIASPAATRTLCLCTPSGAAPSQAGAAVSKLVAEVVGTLCEDGRWLGAAALNVP</sequence>
<dbReference type="OrthoDB" id="8587114at2"/>
<evidence type="ECO:0000256" key="1">
    <source>
        <dbReference type="ARBA" id="ARBA00009437"/>
    </source>
</evidence>
<dbReference type="Proteomes" id="UP000265955">
    <property type="component" value="Unassembled WGS sequence"/>
</dbReference>
<dbReference type="InterPro" id="IPR036388">
    <property type="entry name" value="WH-like_DNA-bd_sf"/>
</dbReference>
<evidence type="ECO:0000256" key="5">
    <source>
        <dbReference type="ARBA" id="ARBA00023163"/>
    </source>
</evidence>
<dbReference type="PANTHER" id="PTHR30293">
    <property type="entry name" value="TRANSCRIPTIONAL REGULATORY PROTEIN NAC-RELATED"/>
    <property type="match status" value="1"/>
</dbReference>
<keyword evidence="5" id="KW-0804">Transcription</keyword>
<evidence type="ECO:0000256" key="3">
    <source>
        <dbReference type="ARBA" id="ARBA00023125"/>
    </source>
</evidence>
<dbReference type="FunFam" id="1.10.10.10:FF:000001">
    <property type="entry name" value="LysR family transcriptional regulator"/>
    <property type="match status" value="1"/>
</dbReference>
<evidence type="ECO:0000313" key="8">
    <source>
        <dbReference type="Proteomes" id="UP000265955"/>
    </source>
</evidence>
<keyword evidence="8" id="KW-1185">Reference proteome</keyword>
<dbReference type="PRINTS" id="PR00039">
    <property type="entry name" value="HTHLYSR"/>
</dbReference>
<accession>A0A3A3FM06</accession>
<dbReference type="InterPro" id="IPR000847">
    <property type="entry name" value="LysR_HTH_N"/>
</dbReference>
<evidence type="ECO:0000313" key="7">
    <source>
        <dbReference type="EMBL" id="RJF95515.1"/>
    </source>
</evidence>
<dbReference type="InterPro" id="IPR036390">
    <property type="entry name" value="WH_DNA-bd_sf"/>
</dbReference>
<organism evidence="7 8">
    <name type="scientific">Noviherbaspirillum saxi</name>
    <dbReference type="NCBI Taxonomy" id="2320863"/>
    <lineage>
        <taxon>Bacteria</taxon>
        <taxon>Pseudomonadati</taxon>
        <taxon>Pseudomonadota</taxon>
        <taxon>Betaproteobacteria</taxon>
        <taxon>Burkholderiales</taxon>
        <taxon>Oxalobacteraceae</taxon>
        <taxon>Noviherbaspirillum</taxon>
    </lineage>
</organism>
<dbReference type="SUPFAM" id="SSF53850">
    <property type="entry name" value="Periplasmic binding protein-like II"/>
    <property type="match status" value="1"/>
</dbReference>
<dbReference type="Pfam" id="PF00126">
    <property type="entry name" value="HTH_1"/>
    <property type="match status" value="1"/>
</dbReference>
<dbReference type="PANTHER" id="PTHR30293:SF0">
    <property type="entry name" value="NITROGEN ASSIMILATION REGULATORY PROTEIN NAC"/>
    <property type="match status" value="1"/>
</dbReference>
<comment type="caution">
    <text evidence="7">The sequence shown here is derived from an EMBL/GenBank/DDBJ whole genome shotgun (WGS) entry which is preliminary data.</text>
</comment>
<evidence type="ECO:0000256" key="4">
    <source>
        <dbReference type="ARBA" id="ARBA00023159"/>
    </source>
</evidence>
<dbReference type="GO" id="GO:0003700">
    <property type="term" value="F:DNA-binding transcription factor activity"/>
    <property type="evidence" value="ECO:0007669"/>
    <property type="project" value="InterPro"/>
</dbReference>
<gene>
    <name evidence="7" type="ORF">D3871_19135</name>
</gene>
<feature type="domain" description="HTH lysR-type" evidence="6">
    <location>
        <begin position="1"/>
        <end position="58"/>
    </location>
</feature>
<dbReference type="Gene3D" id="1.10.10.10">
    <property type="entry name" value="Winged helix-like DNA-binding domain superfamily/Winged helix DNA-binding domain"/>
    <property type="match status" value="1"/>
</dbReference>
<proteinExistence type="inferred from homology"/>